<name>A0A0Z8FVW9_STRSU</name>
<keyword evidence="5" id="KW-0812">Transmembrane</keyword>
<protein>
    <submittedName>
        <fullName evidence="7">Accessory pilus subunit</fullName>
        <ecNumber evidence="7">3.2.1.35</ecNumber>
    </submittedName>
</protein>
<feature type="compositionally biased region" description="Polar residues" evidence="4">
    <location>
        <begin position="221"/>
        <end position="233"/>
    </location>
</feature>
<keyword evidence="7" id="KW-0326">Glycosidase</keyword>
<evidence type="ECO:0000256" key="1">
    <source>
        <dbReference type="ARBA" id="ARBA00007257"/>
    </source>
</evidence>
<evidence type="ECO:0000259" key="6">
    <source>
        <dbReference type="PROSITE" id="PS50022"/>
    </source>
</evidence>
<dbReference type="RefSeq" id="WP_228478008.1">
    <property type="nucleotide sequence ID" value="NZ_CEEJ01000006.1"/>
</dbReference>
<dbReference type="Gene3D" id="2.60.120.260">
    <property type="entry name" value="Galactose-binding domain-like"/>
    <property type="match status" value="1"/>
</dbReference>
<proteinExistence type="inferred from homology"/>
<evidence type="ECO:0000256" key="4">
    <source>
        <dbReference type="SAM" id="MobiDB-lite"/>
    </source>
</evidence>
<dbReference type="PANTHER" id="PTHR36108">
    <property type="entry name" value="COLOSSIN-B-RELATED"/>
    <property type="match status" value="1"/>
</dbReference>
<dbReference type="EC" id="3.2.1.35" evidence="7"/>
<dbReference type="PANTHER" id="PTHR36108:SF13">
    <property type="entry name" value="COLOSSIN-B-RELATED"/>
    <property type="match status" value="1"/>
</dbReference>
<dbReference type="SUPFAM" id="SSF49478">
    <property type="entry name" value="Cna protein B-type domain"/>
    <property type="match status" value="2"/>
</dbReference>
<dbReference type="InterPro" id="IPR013783">
    <property type="entry name" value="Ig-like_fold"/>
</dbReference>
<dbReference type="Pfam" id="PF00754">
    <property type="entry name" value="F5_F8_type_C"/>
    <property type="match status" value="1"/>
</dbReference>
<evidence type="ECO:0000313" key="7">
    <source>
        <dbReference type="EMBL" id="CYU87628.1"/>
    </source>
</evidence>
<keyword evidence="5" id="KW-0472">Membrane</keyword>
<dbReference type="Gene3D" id="2.60.40.10">
    <property type="entry name" value="Immunoglobulins"/>
    <property type="match status" value="10"/>
</dbReference>
<dbReference type="EMBL" id="FIGZ01000008">
    <property type="protein sequence ID" value="CYU87628.1"/>
    <property type="molecule type" value="Genomic_DNA"/>
</dbReference>
<feature type="domain" description="F5/8 type C" evidence="6">
    <location>
        <begin position="1753"/>
        <end position="1900"/>
    </location>
</feature>
<dbReference type="InterPro" id="IPR000421">
    <property type="entry name" value="FA58C"/>
</dbReference>
<dbReference type="InterPro" id="IPR008966">
    <property type="entry name" value="Adhesion_dom_sf"/>
</dbReference>
<dbReference type="InterPro" id="IPR041171">
    <property type="entry name" value="SDR_Ig"/>
</dbReference>
<dbReference type="Pfam" id="PF17961">
    <property type="entry name" value="Big_8"/>
    <property type="match status" value="1"/>
</dbReference>
<comment type="similarity">
    <text evidence="1">Belongs to the serine-aspartate repeat-containing protein (SDr) family.</text>
</comment>
<organism evidence="7">
    <name type="scientific">Streptococcus suis</name>
    <dbReference type="NCBI Taxonomy" id="1307"/>
    <lineage>
        <taxon>Bacteria</taxon>
        <taxon>Bacillati</taxon>
        <taxon>Bacillota</taxon>
        <taxon>Bacilli</taxon>
        <taxon>Lactobacillales</taxon>
        <taxon>Streptococcaceae</taxon>
        <taxon>Streptococcus</taxon>
    </lineage>
</organism>
<feature type="compositionally biased region" description="Polar residues" evidence="4">
    <location>
        <begin position="249"/>
        <end position="263"/>
    </location>
</feature>
<reference evidence="7" key="1">
    <citation type="submission" date="2016-02" db="EMBL/GenBank/DDBJ databases">
        <authorList>
            <consortium name="Pathogen Informatics"/>
        </authorList>
    </citation>
    <scope>NUCLEOTIDE SEQUENCE [LARGE SCALE GENOMIC DNA]</scope>
    <source>
        <strain evidence="7">LSS44</strain>
    </source>
</reference>
<dbReference type="SUPFAM" id="SSF49785">
    <property type="entry name" value="Galactose-binding domain-like"/>
    <property type="match status" value="1"/>
</dbReference>
<dbReference type="PROSITE" id="PS50022">
    <property type="entry name" value="FA58C_3"/>
    <property type="match status" value="1"/>
</dbReference>
<keyword evidence="5" id="KW-1133">Transmembrane helix</keyword>
<dbReference type="GO" id="GO:0004415">
    <property type="term" value="F:hyalurononglucosaminidase activity"/>
    <property type="evidence" value="ECO:0007669"/>
    <property type="project" value="UniProtKB-EC"/>
</dbReference>
<sequence>MIEFRKKAVQLASLMSVFFLCTYSFTDAMCIMAESLSTDGASRIRRTYIEDKKEDKDRLNIELVESLSSPKTIGQKITIDKQSLATQNFNEKGIVVVTQKGLELKKDDLEKGWKLDESYNEKDLAITKSETEKRSLSNELDALSKTVEELPVYGENYHSYRLLPTTELDYSADNVSLTLSFTKVSEVIKGELVAVVAADHIAYFKAEPSVFKEYSQVNEKPSSTEDVNVVSPSQDPPVSETKENVPDNPESQGSSTVPESEQSVDALVEQRGVICIKLTKSSSEQEEGIEDAENEAIEGATFEVRNVESENLVYTGQTDKDGLLTISNLPLGNYAVIQKSTIDGYEISATKEVVELTVAQSRQNISISNFSKNPLEGLVLNSILDSSLMPRSARVARSLLDTSLFDNPTVTGNANATTTTTVFGNKTTTITREESNIKYIFKPITISIPGIYQSYSQDGVLKKKEVVVDSNTNTTKIIWEYTTTVGGANSNITSIRNAFSTTTDSGLGEPKIISITKNGTPITTNTTYFGSSDNFKSATDNLPVGNGTYVYTIETPVVIPSDNYSLDYRSEVTVNAPKGSKLTYNGTSVTLTQKETRTLSTADTITLPAKNDGGPLGDLKVDTVNTSNTNRTIGKYSDNDDKVIEWTGSQLNDTSTTQRFTFDVALDSSQAVHEYKVYIYEPSNGTYTETKAEKVITSGNQITVDNVPAGAVALVKTVTNVKDEKVNHTISGAQLEALKGDIKIQKNWEADSDKVDVTFTVNGGSLTNRKETLSANNTQITIANVDKFSGMGSTATKKRIYYDVTEAVPSGYILSSAQTDWENLYYVFTNKKDNTTTPVFPPDTCGNYGVSSIDLVSINYVMYKSGSKIWGGFDGSMKMNLKIPAFARAGDSFTLELPPELKLSHVANPNVAWSTVSANGKVIAKVYHEKDNLIRFVLTTEAYSVQEYNGWFEIGVPTSNVIKINNKATTELYKTGVLPNLPEWYTTTTRNQTLINKKLSFKSTYNGSGMNCEKTIQADGSLDATNNDNREGGLSRFGGINKYQYSQTVDTFTWELVYNAGGNNIGRARGDNRKFWDFLHPGLELYPNGNVSSSIPQSIEIFIADGTKAMSYSKDSLVKLDYKGTSYNGDIHHYGLPDNSIGVSVRVYRENNSYSSFDGFTSTHTIEFYHDGNTANKAIVVRLKEKKKYKTNGLYYNGMSVKWSSPVMGGGRTTNIYRREGDTVSQGGAYPVDWYGFKLKKVGIKNGQKIPLSGAIFTLYKGNEPYRTAVSDDNGDIQFSEIIGGTYTFKEISAPPGYILDPTEHTIVVTDNQNITIDGKKYDVNKPTEVVNTKSTTLQINKFEFGESKPLKGAVFRLQSKNGGNYDVTIGEVLPASQFIFSNLAKGMYTLTETKAPAGYKTIPPLDIEVYEENGELKVRKLTDTSNTQTGAVEVVNGNFSINVVDEDFSTEFTKVNEQGQPLADAVFELRQITQTGYKRVLTGLTSNSQGKLRVDHLQGGTTYELWETSAPAGYSKLTTAAARFTVSETGTISFESGTSERIINRPPTYKVKVQKIDALTGQKVTVQTRIGITDSQGNVIDGQIANFDNGEFSFPKNFAPGTYYIKEEKTPSGYIGLSGLVPFTIRADGIVEVNSDYLEGIDVATSSPDTITIKVKNYPLGKFKVSKRVKGISDLTNLITGQMTFTLTKNDDVNFAPIVKQQAANQDFVFENLQPGVYTLTETQAPSGYIKSTENYTIYVNRDGSVRFYSDSDTSSHIARGLHVIKSAEIAMASTYGSSTEDKALDGDLTTGALYQLSSSTLNEGQWWGVNLGSPQRVTQIRFAQGKNTTNGSDHDKMDSYALEYSPDGITYQSIGNFTETDLTQTVDIYAQYIRVRNLQTGTNRWLGIRELQVSVRDATQTIEAGGSDAAANVIKIGNIENPEFKIEKVDANNKQISKPVTFKLYKVDDSTTEATVSSASLDDTNLVQTLTFTGQSSLTRLTATALGKYVLVETQAPEGYDGLSAPVLLELYETTQAYAVTQQKAVTRFRVLSQTNSVNVTDLPDVSGALANAISIKVKNNERRYNLKIKKRDYHHPTLGLNAHFELVTEAGHPVVIDGVNMKGNTNSADNSITFSNLPVGVYILKETVVPTGGYRPVNQLQDTKFEIRPDGSLQILESDSNMVTVDTSQGATLEITIKNFKQFKFRLQKTDNRDENHLLNGATFKIYSDPNNDGVEDTEVASGVTKNGLFETSLSFGYYILEETVAPTGYQLNPKKYRFQINHDGTTKLHNGDNQVTLAERVDGDNVILFNMKNTKQTTHIKLAKRSYSDPTQRLVATFELRESDNSQATAVVKTTTTAGDEVLFDNLAVGKTYILKEIVAPDGYQKIEKEFHINIGADGAISIQDGEDLVGLDNMDNHLIIVKNLRKGEYPKTGGMGIIPYIALGGVMMFIAFAVEQRRKYTR</sequence>
<dbReference type="InterPro" id="IPR041033">
    <property type="entry name" value="SpaA_PFL_dom_1"/>
</dbReference>
<dbReference type="SUPFAM" id="SSF49401">
    <property type="entry name" value="Bacterial adhesins"/>
    <property type="match status" value="1"/>
</dbReference>
<feature type="transmembrane region" description="Helical" evidence="5">
    <location>
        <begin position="2418"/>
        <end position="2439"/>
    </location>
</feature>
<evidence type="ECO:0000256" key="3">
    <source>
        <dbReference type="ARBA" id="ARBA00022729"/>
    </source>
</evidence>
<dbReference type="InterPro" id="IPR008979">
    <property type="entry name" value="Galactose-bd-like_sf"/>
</dbReference>
<keyword evidence="3" id="KW-0732">Signal</keyword>
<evidence type="ECO:0000256" key="5">
    <source>
        <dbReference type="SAM" id="Phobius"/>
    </source>
</evidence>
<keyword evidence="7" id="KW-0378">Hydrolase</keyword>
<gene>
    <name evidence="7" type="primary">nagH</name>
    <name evidence="7" type="ORF">ERS132406_00996</name>
</gene>
<dbReference type="Proteomes" id="UP000072083">
    <property type="component" value="Unassembled WGS sequence"/>
</dbReference>
<accession>A0A0Z8FVW9</accession>
<evidence type="ECO:0000256" key="2">
    <source>
        <dbReference type="ARBA" id="ARBA00022525"/>
    </source>
</evidence>
<keyword evidence="2" id="KW-0964">Secreted</keyword>
<dbReference type="Pfam" id="PF17802">
    <property type="entry name" value="SpaA"/>
    <property type="match status" value="10"/>
</dbReference>
<feature type="region of interest" description="Disordered" evidence="4">
    <location>
        <begin position="221"/>
        <end position="263"/>
    </location>
</feature>